<dbReference type="InterPro" id="IPR057661">
    <property type="entry name" value="RsdA/BaiN/AoA(So)_Rossmann"/>
</dbReference>
<dbReference type="InterPro" id="IPR036188">
    <property type="entry name" value="FAD/NAD-bd_sf"/>
</dbReference>
<evidence type="ECO:0000313" key="2">
    <source>
        <dbReference type="EMBL" id="GFD60578.1"/>
    </source>
</evidence>
<feature type="domain" description="RsdA/BaiN/AoA(So)-like Rossmann fold-like" evidence="1">
    <location>
        <begin position="3"/>
        <end position="72"/>
    </location>
</feature>
<feature type="non-terminal residue" evidence="2">
    <location>
        <position position="1"/>
    </location>
</feature>
<dbReference type="PANTHER" id="PTHR42887:SF2">
    <property type="entry name" value="OS12G0638800 PROTEIN"/>
    <property type="match status" value="1"/>
</dbReference>
<sequence length="80" mass="8784">RGGRQLKEAFQKFGVPDTINWFAQRGVTLKTEADGRMFPTTDSSETIARALEDAARRAGVRIFTRTAAEQITPLPEGGFA</sequence>
<proteinExistence type="predicted"/>
<gene>
    <name evidence="2" type="ORF">Tci_932547</name>
</gene>
<comment type="caution">
    <text evidence="2">The sequence shown here is derived from an EMBL/GenBank/DDBJ whole genome shotgun (WGS) entry which is preliminary data.</text>
</comment>
<dbReference type="Pfam" id="PF03486">
    <property type="entry name" value="HI0933_like"/>
    <property type="match status" value="1"/>
</dbReference>
<accession>A0A699XRI7</accession>
<dbReference type="SUPFAM" id="SSF51905">
    <property type="entry name" value="FAD/NAD(P)-binding domain"/>
    <property type="match status" value="1"/>
</dbReference>
<feature type="non-terminal residue" evidence="2">
    <location>
        <position position="80"/>
    </location>
</feature>
<reference evidence="2" key="1">
    <citation type="journal article" date="2019" name="Sci. Rep.">
        <title>Draft genome of Tanacetum cinerariifolium, the natural source of mosquito coil.</title>
        <authorList>
            <person name="Yamashiro T."/>
            <person name="Shiraishi A."/>
            <person name="Satake H."/>
            <person name="Nakayama K."/>
        </authorList>
    </citation>
    <scope>NUCLEOTIDE SEQUENCE</scope>
</reference>
<evidence type="ECO:0000259" key="1">
    <source>
        <dbReference type="Pfam" id="PF03486"/>
    </source>
</evidence>
<dbReference type="Gene3D" id="3.50.50.60">
    <property type="entry name" value="FAD/NAD(P)-binding domain"/>
    <property type="match status" value="1"/>
</dbReference>
<organism evidence="2">
    <name type="scientific">Tanacetum cinerariifolium</name>
    <name type="common">Dalmatian daisy</name>
    <name type="synonym">Chrysanthemum cinerariifolium</name>
    <dbReference type="NCBI Taxonomy" id="118510"/>
    <lineage>
        <taxon>Eukaryota</taxon>
        <taxon>Viridiplantae</taxon>
        <taxon>Streptophyta</taxon>
        <taxon>Embryophyta</taxon>
        <taxon>Tracheophyta</taxon>
        <taxon>Spermatophyta</taxon>
        <taxon>Magnoliopsida</taxon>
        <taxon>eudicotyledons</taxon>
        <taxon>Gunneridae</taxon>
        <taxon>Pentapetalae</taxon>
        <taxon>asterids</taxon>
        <taxon>campanulids</taxon>
        <taxon>Asterales</taxon>
        <taxon>Asteraceae</taxon>
        <taxon>Asteroideae</taxon>
        <taxon>Anthemideae</taxon>
        <taxon>Anthemidinae</taxon>
        <taxon>Tanacetum</taxon>
    </lineage>
</organism>
<dbReference type="EMBL" id="BKCJ011879702">
    <property type="protein sequence ID" value="GFD60578.1"/>
    <property type="molecule type" value="Genomic_DNA"/>
</dbReference>
<protein>
    <recommendedName>
        <fullName evidence="1">RsdA/BaiN/AoA(So)-like Rossmann fold-like domain-containing protein</fullName>
    </recommendedName>
</protein>
<dbReference type="InterPro" id="IPR004792">
    <property type="entry name" value="BaiN-like"/>
</dbReference>
<dbReference type="PANTHER" id="PTHR42887">
    <property type="entry name" value="OS12G0638800 PROTEIN"/>
    <property type="match status" value="1"/>
</dbReference>
<name>A0A699XRI7_TANCI</name>
<dbReference type="AlphaFoldDB" id="A0A699XRI7"/>